<dbReference type="EMBL" id="JAOYFB010000001">
    <property type="protein sequence ID" value="KAK4004909.1"/>
    <property type="molecule type" value="Genomic_DNA"/>
</dbReference>
<evidence type="ECO:0000313" key="2">
    <source>
        <dbReference type="EMBL" id="KAK4011153.1"/>
    </source>
</evidence>
<dbReference type="EMBL" id="JAOYFB010000003">
    <property type="protein sequence ID" value="KAK4011153.1"/>
    <property type="molecule type" value="Genomic_DNA"/>
</dbReference>
<comment type="caution">
    <text evidence="1">The sequence shown here is derived from an EMBL/GenBank/DDBJ whole genome shotgun (WGS) entry which is preliminary data.</text>
</comment>
<accession>A0ABQ9YW89</accession>
<gene>
    <name evidence="1" type="ORF">OUZ56_006637</name>
    <name evidence="2" type="ORF">OUZ56_020268</name>
</gene>
<reference evidence="1 3" key="1">
    <citation type="journal article" date="2023" name="Nucleic Acids Res.">
        <title>The hologenome of Daphnia magna reveals possible DNA methylation and microbiome-mediated evolution of the host genome.</title>
        <authorList>
            <person name="Chaturvedi A."/>
            <person name="Li X."/>
            <person name="Dhandapani V."/>
            <person name="Marshall H."/>
            <person name="Kissane S."/>
            <person name="Cuenca-Cambronero M."/>
            <person name="Asole G."/>
            <person name="Calvet F."/>
            <person name="Ruiz-Romero M."/>
            <person name="Marangio P."/>
            <person name="Guigo R."/>
            <person name="Rago D."/>
            <person name="Mirbahai L."/>
            <person name="Eastwood N."/>
            <person name="Colbourne J.K."/>
            <person name="Zhou J."/>
            <person name="Mallon E."/>
            <person name="Orsini L."/>
        </authorList>
    </citation>
    <scope>NUCLEOTIDE SEQUENCE [LARGE SCALE GENOMIC DNA]</scope>
    <source>
        <strain evidence="1">LRV0_1</strain>
    </source>
</reference>
<evidence type="ECO:0000313" key="3">
    <source>
        <dbReference type="Proteomes" id="UP001234178"/>
    </source>
</evidence>
<dbReference type="Proteomes" id="UP001234178">
    <property type="component" value="Unassembled WGS sequence"/>
</dbReference>
<keyword evidence="3" id="KW-1185">Reference proteome</keyword>
<protein>
    <submittedName>
        <fullName evidence="1">Uncharacterized protein</fullName>
    </submittedName>
</protein>
<sequence>MPCRSLQEIGSNEGEWPYPRAHVETYIFPSKLGSSTLNFDSWKDQDVERVGVYIRRYPDPQFTFIQGSSTSTGPLKAAIGRFDCQLIYV</sequence>
<proteinExistence type="predicted"/>
<organism evidence="1 3">
    <name type="scientific">Daphnia magna</name>
    <dbReference type="NCBI Taxonomy" id="35525"/>
    <lineage>
        <taxon>Eukaryota</taxon>
        <taxon>Metazoa</taxon>
        <taxon>Ecdysozoa</taxon>
        <taxon>Arthropoda</taxon>
        <taxon>Crustacea</taxon>
        <taxon>Branchiopoda</taxon>
        <taxon>Diplostraca</taxon>
        <taxon>Cladocera</taxon>
        <taxon>Anomopoda</taxon>
        <taxon>Daphniidae</taxon>
        <taxon>Daphnia</taxon>
    </lineage>
</organism>
<name>A0ABQ9YW89_9CRUS</name>
<evidence type="ECO:0000313" key="1">
    <source>
        <dbReference type="EMBL" id="KAK4004909.1"/>
    </source>
</evidence>